<dbReference type="Proteomes" id="UP000594454">
    <property type="component" value="Chromosome 3"/>
</dbReference>
<sequence length="1084" mass="125614">MLSPEKFISKIKPACEAFLRSSTRENLHRLRKEMEEVEDCTIDRFQSYILFPLTMRMDEIQERSSGVKLELIATIDYIINRVKIREKNAIKTILVISLKQVYDFESGHINESSSEDLKLAMISVLSSTLRRSSYDTLESFYTKENAGFIGKIAVACVELIDKERYKKLRIAAMECLMSAFYVYDAADFSDIVMRHAVANIVFAFLPKIISTLVLVATGDEIQGQQVIKTAIKTAGRILCLIFEDYNKDQNETELQVNDFLQLVKAASTSGEDSSPSQSDDEVLAMNLQSKPMEERLKTLQTLERSNAWLGASSRKLRKTLRGMDRIRASSSNQVREEFATMCCTLIEKCYKHLNANFNIFLENVFALSQDEDQRIRAICVDFLGRVNKDPVLSPILSASVDELLQMHLVKLPRVINRWDDTEQLTEFLFWKGLVDNTSDDILAAAFTVDKKCKQFCDCLFQALELKLDNELLKEEYAIRDVEEDINEVKPFYWRRFEKINDERVIALIKDIVSALGQMQKVGSMLINHLWKILEHDLPDINEVILIYVFLLNDFLPYDPHLENHIFTLQELLEERRWNLELRANEMPRLPLKNNTCWYVERTPGLYESAVEIRTQDVSDRDYDGDVDDDDFVNIVNAQFNVLHTCLLLDAIGHLTSLVKYGLYDNLPRSVHRILEKASSSNFMVHEAAMYALKCIAKGLNLESIPAVIREFRNFITYFTNLALKKKDDNKTAFDILSTVLRYGTFESISYLENVIITIIEEASRKHLATKYESFLKVFHMFLVNLGKWIKKLKKNESMKFVSENEENWQQMEEQIDLYDQWVEILNKQFDEYDDPAGSEEYDSDTPLNKIRREGEAPYDIEEQEQLVSKKTLPKHIEIVTKILKQVLKSISSKNHMQKIISLDCLVAGLPLLKDYEDELLPICHLIWQPFVQKFKEKNANVLSRCLTLLQVLAIHAKDFLLSRTTKDVLPVLTDFLRESSKNTLSKAFISRTQEFKLQVKLLREYPIVIVNMNINEKEVDRISEAVLLYMNKNQPKQLQKAAIDYFQEVSSYNCPAVYIKMLAHESDADKKVNVRKVLDFIMRK</sequence>
<dbReference type="PANTHER" id="PTHR18460:SF3">
    <property type="entry name" value="TELO2-INTERACTING PROTEIN 1 HOMOLOG"/>
    <property type="match status" value="1"/>
</dbReference>
<evidence type="ECO:0000259" key="1">
    <source>
        <dbReference type="Pfam" id="PF24173"/>
    </source>
</evidence>
<dbReference type="AlphaFoldDB" id="A0A7R8UQV5"/>
<reference evidence="3 4" key="1">
    <citation type="submission" date="2020-11" db="EMBL/GenBank/DDBJ databases">
        <authorList>
            <person name="Wallbank WR R."/>
            <person name="Pardo Diaz C."/>
            <person name="Kozak K."/>
            <person name="Martin S."/>
            <person name="Jiggins C."/>
            <person name="Moest M."/>
            <person name="Warren A I."/>
            <person name="Generalovic N T."/>
            <person name="Byers J.R.P. K."/>
            <person name="Montejo-Kovacevich G."/>
            <person name="Yen C E."/>
        </authorList>
    </citation>
    <scope>NUCLEOTIDE SEQUENCE [LARGE SCALE GENOMIC DNA]</scope>
</reference>
<dbReference type="PANTHER" id="PTHR18460">
    <property type="entry name" value="TEL2 INTERACTING PROTEIN 1 TTI1 FAMILY MEMBER"/>
    <property type="match status" value="1"/>
</dbReference>
<dbReference type="EMBL" id="LR899011">
    <property type="protein sequence ID" value="CAD7084970.1"/>
    <property type="molecule type" value="Genomic_DNA"/>
</dbReference>
<gene>
    <name evidence="3" type="ORF">HERILL_LOCUS7840</name>
</gene>
<dbReference type="InterPro" id="IPR052587">
    <property type="entry name" value="TELO2-interacting_protein_1"/>
</dbReference>
<dbReference type="Pfam" id="PF24176">
    <property type="entry name" value="TPR_TTI1_2nd"/>
    <property type="match status" value="1"/>
</dbReference>
<keyword evidence="4" id="KW-1185">Reference proteome</keyword>
<dbReference type="Gene3D" id="1.25.10.10">
    <property type="entry name" value="Leucine-rich Repeat Variant"/>
    <property type="match status" value="1"/>
</dbReference>
<feature type="domain" description="TTI1 C-terminal TPR" evidence="2">
    <location>
        <begin position="777"/>
        <end position="1054"/>
    </location>
</feature>
<accession>A0A7R8UQV5</accession>
<protein>
    <recommendedName>
        <fullName evidence="5">TELO2-interacting protein 1 homolog</fullName>
    </recommendedName>
</protein>
<dbReference type="Pfam" id="PF24181">
    <property type="entry name" value="TPR_TTI1_C"/>
    <property type="match status" value="1"/>
</dbReference>
<evidence type="ECO:0000313" key="4">
    <source>
        <dbReference type="Proteomes" id="UP000594454"/>
    </source>
</evidence>
<dbReference type="Pfam" id="PF21547">
    <property type="entry name" value="TTI1"/>
    <property type="match status" value="1"/>
</dbReference>
<evidence type="ECO:0000313" key="3">
    <source>
        <dbReference type="EMBL" id="CAD7084970.1"/>
    </source>
</evidence>
<proteinExistence type="predicted"/>
<dbReference type="OMA" id="DPIACCL"/>
<feature type="domain" description="TTI1 N-terminal TPR" evidence="1">
    <location>
        <begin position="9"/>
        <end position="371"/>
    </location>
</feature>
<dbReference type="OrthoDB" id="49511at2759"/>
<dbReference type="FunCoup" id="A0A7R8UQV5">
    <property type="interactions" value="1771"/>
</dbReference>
<dbReference type="Pfam" id="PF24173">
    <property type="entry name" value="TPR_TTI1_N"/>
    <property type="match status" value="1"/>
</dbReference>
<dbReference type="InterPro" id="IPR049362">
    <property type="entry name" value="TTI1_rpt"/>
</dbReference>
<name>A0A7R8UQV5_HERIL</name>
<dbReference type="InterPro" id="IPR057567">
    <property type="entry name" value="TPR_TTI1_C"/>
</dbReference>
<dbReference type="InterPro" id="IPR011989">
    <property type="entry name" value="ARM-like"/>
</dbReference>
<organism evidence="3 4">
    <name type="scientific">Hermetia illucens</name>
    <name type="common">Black soldier fly</name>
    <dbReference type="NCBI Taxonomy" id="343691"/>
    <lineage>
        <taxon>Eukaryota</taxon>
        <taxon>Metazoa</taxon>
        <taxon>Ecdysozoa</taxon>
        <taxon>Arthropoda</taxon>
        <taxon>Hexapoda</taxon>
        <taxon>Insecta</taxon>
        <taxon>Pterygota</taxon>
        <taxon>Neoptera</taxon>
        <taxon>Endopterygota</taxon>
        <taxon>Diptera</taxon>
        <taxon>Brachycera</taxon>
        <taxon>Stratiomyomorpha</taxon>
        <taxon>Stratiomyidae</taxon>
        <taxon>Hermetiinae</taxon>
        <taxon>Hermetia</taxon>
    </lineage>
</organism>
<evidence type="ECO:0008006" key="5">
    <source>
        <dbReference type="Google" id="ProtNLM"/>
    </source>
</evidence>
<dbReference type="InterPro" id="IPR057566">
    <property type="entry name" value="TPR_TTI1_N"/>
</dbReference>
<dbReference type="InParanoid" id="A0A7R8UQV5"/>
<dbReference type="InterPro" id="IPR016024">
    <property type="entry name" value="ARM-type_fold"/>
</dbReference>
<dbReference type="GO" id="GO:0005737">
    <property type="term" value="C:cytoplasm"/>
    <property type="evidence" value="ECO:0007669"/>
    <property type="project" value="TreeGrafter"/>
</dbReference>
<dbReference type="SUPFAM" id="SSF48371">
    <property type="entry name" value="ARM repeat"/>
    <property type="match status" value="1"/>
</dbReference>
<evidence type="ECO:0000259" key="2">
    <source>
        <dbReference type="Pfam" id="PF24181"/>
    </source>
</evidence>